<sequence>MSRGRKHKSNRARKQKNKANRARKRKNKSKRTSNPQARTAFEVVQVHHQLQRVSPRTAYFAADNHNSETNKMFKNLSESQTLACDDEYKGNTGQKPYITDEEFDNIINNNEQLDLSDSEIAHYAIKQEEIRNDDAQLEEPLTMRYPIGEDSTDIWVLPSGRSAYDVIRTPLSDVHNPSQFGIIRLGEGVRQPQSISHGDWVYLQRSFNLPRDYMSDKCEKVLMMFAQTDSQSDIKKYLTEARTSWQDDEQLNFFVEVMNMFINTVFVANTALRSPSANKSTLGALLIHPIFNLLMALGTRGNEYHPGEIFSAASARQRAFRRRPTDVEGRPADVADRPLGHKVDSLFITAGTEIGLVVISGGPCTHDLPLYIKNHIQGLWCMRDLLNDIAVTSEYTTGGFAIMRQVTVFFVQTHGLNVEIWKMDLPIKGVYRAMLLGSCRIPITWQNKGDLLVMLLLLWELKEAMVTTADLLNKLRASATMANLRNRAKFNTGTQPERLSRLVIKNSQSTPVVGRNTKESPHVEFIHGH</sequence>
<comment type="caution">
    <text evidence="2">The sequence shown here is derived from an EMBL/GenBank/DDBJ whole genome shotgun (WGS) entry which is preliminary data.</text>
</comment>
<accession>A0A433DMC9</accession>
<feature type="compositionally biased region" description="Basic residues" evidence="1">
    <location>
        <begin position="1"/>
        <end position="31"/>
    </location>
</feature>
<evidence type="ECO:0000256" key="1">
    <source>
        <dbReference type="SAM" id="MobiDB-lite"/>
    </source>
</evidence>
<protein>
    <submittedName>
        <fullName evidence="2">Uncharacterized protein</fullName>
    </submittedName>
</protein>
<keyword evidence="3" id="KW-1185">Reference proteome</keyword>
<feature type="region of interest" description="Disordered" evidence="1">
    <location>
        <begin position="1"/>
        <end position="38"/>
    </location>
</feature>
<evidence type="ECO:0000313" key="2">
    <source>
        <dbReference type="EMBL" id="RUP52048.1"/>
    </source>
</evidence>
<reference evidence="2 3" key="1">
    <citation type="journal article" date="2018" name="New Phytol.">
        <title>Phylogenomics of Endogonaceae and evolution of mycorrhizas within Mucoromycota.</title>
        <authorList>
            <person name="Chang Y."/>
            <person name="Desiro A."/>
            <person name="Na H."/>
            <person name="Sandor L."/>
            <person name="Lipzen A."/>
            <person name="Clum A."/>
            <person name="Barry K."/>
            <person name="Grigoriev I.V."/>
            <person name="Martin F.M."/>
            <person name="Stajich J.E."/>
            <person name="Smith M.E."/>
            <person name="Bonito G."/>
            <person name="Spatafora J.W."/>
        </authorList>
    </citation>
    <scope>NUCLEOTIDE SEQUENCE [LARGE SCALE GENOMIC DNA]</scope>
    <source>
        <strain evidence="2 3">GMNB39</strain>
    </source>
</reference>
<dbReference type="AlphaFoldDB" id="A0A433DMC9"/>
<dbReference type="Proteomes" id="UP000268093">
    <property type="component" value="Unassembled WGS sequence"/>
</dbReference>
<dbReference type="OrthoDB" id="2445118at2759"/>
<name>A0A433DMC9_9FUNG</name>
<proteinExistence type="predicted"/>
<gene>
    <name evidence="2" type="ORF">BC936DRAFT_142594</name>
</gene>
<evidence type="ECO:0000313" key="3">
    <source>
        <dbReference type="Proteomes" id="UP000268093"/>
    </source>
</evidence>
<organism evidence="2 3">
    <name type="scientific">Jimgerdemannia flammicorona</name>
    <dbReference type="NCBI Taxonomy" id="994334"/>
    <lineage>
        <taxon>Eukaryota</taxon>
        <taxon>Fungi</taxon>
        <taxon>Fungi incertae sedis</taxon>
        <taxon>Mucoromycota</taxon>
        <taxon>Mucoromycotina</taxon>
        <taxon>Endogonomycetes</taxon>
        <taxon>Endogonales</taxon>
        <taxon>Endogonaceae</taxon>
        <taxon>Jimgerdemannia</taxon>
    </lineage>
</organism>
<dbReference type="EMBL" id="RBNI01000233">
    <property type="protein sequence ID" value="RUP52048.1"/>
    <property type="molecule type" value="Genomic_DNA"/>
</dbReference>